<dbReference type="PROSITE" id="PS50889">
    <property type="entry name" value="S4"/>
    <property type="match status" value="1"/>
</dbReference>
<protein>
    <recommendedName>
        <fullName evidence="4">S4 domain protein</fullName>
    </recommendedName>
</protein>
<organism evidence="2 3">
    <name type="scientific">Onchocerca flexuosa</name>
    <dbReference type="NCBI Taxonomy" id="387005"/>
    <lineage>
        <taxon>Eukaryota</taxon>
        <taxon>Metazoa</taxon>
        <taxon>Ecdysozoa</taxon>
        <taxon>Nematoda</taxon>
        <taxon>Chromadorea</taxon>
        <taxon>Rhabditida</taxon>
        <taxon>Spirurina</taxon>
        <taxon>Spiruromorpha</taxon>
        <taxon>Filarioidea</taxon>
        <taxon>Onchocercidae</taxon>
        <taxon>Onchocerca</taxon>
    </lineage>
</organism>
<keyword evidence="3" id="KW-1185">Reference proteome</keyword>
<keyword evidence="1" id="KW-0694">RNA-binding</keyword>
<evidence type="ECO:0000256" key="1">
    <source>
        <dbReference type="PROSITE-ProRule" id="PRU00182"/>
    </source>
</evidence>
<dbReference type="OrthoDB" id="4150at2759"/>
<dbReference type="AlphaFoldDB" id="A0A238BNF2"/>
<evidence type="ECO:0000313" key="3">
    <source>
        <dbReference type="Proteomes" id="UP000242913"/>
    </source>
</evidence>
<evidence type="ECO:0008006" key="4">
    <source>
        <dbReference type="Google" id="ProtNLM"/>
    </source>
</evidence>
<dbReference type="GO" id="GO:0003723">
    <property type="term" value="F:RNA binding"/>
    <property type="evidence" value="ECO:0007669"/>
    <property type="project" value="UniProtKB-KW"/>
</dbReference>
<gene>
    <name evidence="2" type="ORF">X798_06852</name>
</gene>
<dbReference type="Proteomes" id="UP000242913">
    <property type="component" value="Unassembled WGS sequence"/>
</dbReference>
<dbReference type="Gene3D" id="3.10.290.10">
    <property type="entry name" value="RNA-binding S4 domain"/>
    <property type="match status" value="1"/>
</dbReference>
<dbReference type="InterPro" id="IPR036986">
    <property type="entry name" value="S4_RNA-bd_sf"/>
</dbReference>
<sequence>MHIARQMIETFQMTGLSISRASQLLRLHYISDYGTTLREFQTFARLCTNHRRPKANTNFEVTDDGLPKDYRLQVFKVSSRRLDSIVCKATGKGRGQAEKLILTGKVQVNEEDIPKKAAYYVRI</sequence>
<name>A0A238BNF2_9BILA</name>
<dbReference type="CDD" id="cd00165">
    <property type="entry name" value="S4"/>
    <property type="match status" value="1"/>
</dbReference>
<accession>A0A238BNF2</accession>
<evidence type="ECO:0000313" key="2">
    <source>
        <dbReference type="EMBL" id="OZC06165.1"/>
    </source>
</evidence>
<dbReference type="SUPFAM" id="SSF55174">
    <property type="entry name" value="Alpha-L RNA-binding motif"/>
    <property type="match status" value="1"/>
</dbReference>
<reference evidence="2 3" key="1">
    <citation type="submission" date="2015-12" db="EMBL/GenBank/DDBJ databases">
        <title>Draft genome of the nematode, Onchocerca flexuosa.</title>
        <authorList>
            <person name="Mitreva M."/>
        </authorList>
    </citation>
    <scope>NUCLEOTIDE SEQUENCE [LARGE SCALE GENOMIC DNA]</scope>
    <source>
        <strain evidence="2">Red Deer</strain>
    </source>
</reference>
<proteinExistence type="predicted"/>
<dbReference type="EMBL" id="KZ270195">
    <property type="protein sequence ID" value="OZC06165.1"/>
    <property type="molecule type" value="Genomic_DNA"/>
</dbReference>